<dbReference type="FunFam" id="3.20.20.70:FF:000104">
    <property type="entry name" value="Thiamine biosynthetic bifunctional enzyme"/>
    <property type="match status" value="1"/>
</dbReference>
<evidence type="ECO:0000256" key="12">
    <source>
        <dbReference type="ARBA" id="ARBA00022448"/>
    </source>
</evidence>
<dbReference type="SUPFAM" id="SSF52540">
    <property type="entry name" value="P-loop containing nucleoside triphosphate hydrolases"/>
    <property type="match status" value="1"/>
</dbReference>
<dbReference type="Pfam" id="PF19055">
    <property type="entry name" value="ABC2_membrane_7"/>
    <property type="match status" value="1"/>
</dbReference>
<comment type="catalytic activity">
    <reaction evidence="30">
        <text>2-[(2R,5Z)-2-carboxy-4-methylthiazol-5(2H)-ylidene]ethyl phosphate + 4-amino-2-methyl-5-(diphosphooxymethyl)pyrimidine + 2 H(+) = thiamine phosphate + CO2 + diphosphate</text>
        <dbReference type="Rhea" id="RHEA:47844"/>
        <dbReference type="ChEBI" id="CHEBI:15378"/>
        <dbReference type="ChEBI" id="CHEBI:16526"/>
        <dbReference type="ChEBI" id="CHEBI:33019"/>
        <dbReference type="ChEBI" id="CHEBI:37575"/>
        <dbReference type="ChEBI" id="CHEBI:57841"/>
        <dbReference type="ChEBI" id="CHEBI:62899"/>
        <dbReference type="EC" id="2.5.1.3"/>
    </reaction>
</comment>
<dbReference type="UniPathway" id="UPA00060">
    <property type="reaction ID" value="UER00139"/>
</dbReference>
<dbReference type="GO" id="GO:0046961">
    <property type="term" value="F:proton-transporting ATPase activity, rotational mechanism"/>
    <property type="evidence" value="ECO:0007669"/>
    <property type="project" value="InterPro"/>
</dbReference>
<dbReference type="InterPro" id="IPR022998">
    <property type="entry name" value="ThiamineP_synth_TenI"/>
</dbReference>
<evidence type="ECO:0000256" key="4">
    <source>
        <dbReference type="ARBA" id="ARBA00004141"/>
    </source>
</evidence>
<dbReference type="PRINTS" id="PR01099">
    <property type="entry name" value="HYETHTZKNASE"/>
</dbReference>
<evidence type="ECO:0000256" key="34">
    <source>
        <dbReference type="ARBA" id="ARBA00061283"/>
    </source>
</evidence>
<evidence type="ECO:0000256" key="31">
    <source>
        <dbReference type="ARBA" id="ARBA00059115"/>
    </source>
</evidence>
<evidence type="ECO:0000256" key="16">
    <source>
        <dbReference type="ARBA" id="ARBA00022741"/>
    </source>
</evidence>
<dbReference type="SUPFAM" id="SSF51391">
    <property type="entry name" value="Thiamin phosphate synthase"/>
    <property type="match status" value="1"/>
</dbReference>
<evidence type="ECO:0000256" key="24">
    <source>
        <dbReference type="ARBA" id="ARBA00023136"/>
    </source>
</evidence>
<dbReference type="Pfam" id="PF02581">
    <property type="entry name" value="TMP-TENI"/>
    <property type="match status" value="1"/>
</dbReference>
<dbReference type="NCBIfam" id="TIGR00693">
    <property type="entry name" value="thiE"/>
    <property type="match status" value="1"/>
</dbReference>
<dbReference type="InterPro" id="IPR029056">
    <property type="entry name" value="Ribokinase-like"/>
</dbReference>
<dbReference type="InterPro" id="IPR016727">
    <property type="entry name" value="ATPase_V0-cplx_dsu"/>
</dbReference>
<evidence type="ECO:0000256" key="26">
    <source>
        <dbReference type="ARBA" id="ARBA00030317"/>
    </source>
</evidence>
<accession>A0A4T0FP93</accession>
<evidence type="ECO:0000256" key="21">
    <source>
        <dbReference type="ARBA" id="ARBA00022977"/>
    </source>
</evidence>
<keyword evidence="16" id="KW-0547">Nucleotide-binding</keyword>
<dbReference type="Gene3D" id="1.10.132.50">
    <property type="entry name" value="ATP synthase (C/AC39) subunit, domain 3"/>
    <property type="match status" value="1"/>
</dbReference>
<keyword evidence="15" id="KW-0479">Metal-binding</keyword>
<dbReference type="SUPFAM" id="SSF53613">
    <property type="entry name" value="Ribokinase-like"/>
    <property type="match status" value="1"/>
</dbReference>
<dbReference type="Pfam" id="PF01061">
    <property type="entry name" value="ABC2_membrane"/>
    <property type="match status" value="1"/>
</dbReference>
<dbReference type="FunFam" id="1.10.132.50:FF:000002">
    <property type="entry name" value="V-type proton ATPase subunit"/>
    <property type="match status" value="1"/>
</dbReference>
<dbReference type="GO" id="GO:0005773">
    <property type="term" value="C:vacuole"/>
    <property type="evidence" value="ECO:0007669"/>
    <property type="project" value="UniProtKB-ARBA"/>
</dbReference>
<keyword evidence="14 35" id="KW-0812">Transmembrane</keyword>
<evidence type="ECO:0000256" key="10">
    <source>
        <dbReference type="ARBA" id="ARBA00013354"/>
    </source>
</evidence>
<comment type="catalytic activity">
    <reaction evidence="1">
        <text>5-(2-hydroxyethyl)-4-methylthiazole + ATP = 4-methyl-5-(2-phosphooxyethyl)-thiazole + ADP + H(+)</text>
        <dbReference type="Rhea" id="RHEA:24212"/>
        <dbReference type="ChEBI" id="CHEBI:15378"/>
        <dbReference type="ChEBI" id="CHEBI:17957"/>
        <dbReference type="ChEBI" id="CHEBI:30616"/>
        <dbReference type="ChEBI" id="CHEBI:58296"/>
        <dbReference type="ChEBI" id="CHEBI:456216"/>
        <dbReference type="EC" id="2.7.1.50"/>
    </reaction>
</comment>
<evidence type="ECO:0000256" key="1">
    <source>
        <dbReference type="ARBA" id="ARBA00001771"/>
    </source>
</evidence>
<comment type="catalytic activity">
    <reaction evidence="28">
        <text>4-methyl-5-(2-phosphooxyethyl)-thiazole + 4-amino-2-methyl-5-(diphosphooxymethyl)pyrimidine + H(+) = thiamine phosphate + diphosphate</text>
        <dbReference type="Rhea" id="RHEA:22328"/>
        <dbReference type="ChEBI" id="CHEBI:15378"/>
        <dbReference type="ChEBI" id="CHEBI:33019"/>
        <dbReference type="ChEBI" id="CHEBI:37575"/>
        <dbReference type="ChEBI" id="CHEBI:57841"/>
        <dbReference type="ChEBI" id="CHEBI:58296"/>
        <dbReference type="EC" id="2.5.1.3"/>
    </reaction>
</comment>
<dbReference type="Pfam" id="PF02110">
    <property type="entry name" value="HK"/>
    <property type="match status" value="1"/>
</dbReference>
<evidence type="ECO:0000256" key="33">
    <source>
        <dbReference type="ARBA" id="ARBA00061146"/>
    </source>
</evidence>
<dbReference type="InterPro" id="IPR002843">
    <property type="entry name" value="ATPase_V0-cplx_csu/dsu"/>
</dbReference>
<evidence type="ECO:0000256" key="23">
    <source>
        <dbReference type="ARBA" id="ARBA00023065"/>
    </source>
</evidence>
<comment type="similarity">
    <text evidence="34">In the N-terminal section; belongs to the thiamine-phosphate synthase family.</text>
</comment>
<evidence type="ECO:0000256" key="8">
    <source>
        <dbReference type="ARBA" id="ARBA00012129"/>
    </source>
</evidence>
<dbReference type="GO" id="GO:0016887">
    <property type="term" value="F:ATP hydrolysis activity"/>
    <property type="evidence" value="ECO:0007669"/>
    <property type="project" value="InterPro"/>
</dbReference>
<feature type="transmembrane region" description="Helical" evidence="35">
    <location>
        <begin position="1493"/>
        <end position="1514"/>
    </location>
</feature>
<comment type="pathway">
    <text evidence="6">Cofactor biosynthesis; thiamine diphosphate biosynthesis; thiamine phosphate from 4-amino-2-methyl-5-diphosphomethylpyrimidine and 4-methyl-5-(2-phosphoethyl)-thiazole: step 1/1.</text>
</comment>
<evidence type="ECO:0000256" key="5">
    <source>
        <dbReference type="ARBA" id="ARBA00004868"/>
    </source>
</evidence>
<dbReference type="FunFam" id="1.20.1690.10:FF:000003">
    <property type="entry name" value="V-type proton ATPase subunit"/>
    <property type="match status" value="1"/>
</dbReference>
<feature type="transmembrane region" description="Helical" evidence="35">
    <location>
        <begin position="1395"/>
        <end position="1415"/>
    </location>
</feature>
<comment type="subcellular location">
    <subcellularLocation>
        <location evidence="4">Membrane</location>
        <topology evidence="4">Multi-pass membrane protein</topology>
    </subcellularLocation>
</comment>
<dbReference type="GO" id="GO:0000287">
    <property type="term" value="F:magnesium ion binding"/>
    <property type="evidence" value="ECO:0007669"/>
    <property type="project" value="InterPro"/>
</dbReference>
<evidence type="ECO:0000256" key="9">
    <source>
        <dbReference type="ARBA" id="ARBA00012830"/>
    </source>
</evidence>
<dbReference type="HAMAP" id="MF_00228">
    <property type="entry name" value="Thz_kinase"/>
    <property type="match status" value="1"/>
</dbReference>
<dbReference type="CDD" id="cd01170">
    <property type="entry name" value="THZ_kinase"/>
    <property type="match status" value="1"/>
</dbReference>
<dbReference type="FunFam" id="1.20.1690.10:FF:000001">
    <property type="entry name" value="V-type proton ATPase subunit"/>
    <property type="match status" value="1"/>
</dbReference>
<keyword evidence="17" id="KW-0418">Kinase</keyword>
<evidence type="ECO:0000256" key="27">
    <source>
        <dbReference type="ARBA" id="ARBA00030340"/>
    </source>
</evidence>
<dbReference type="PROSITE" id="PS00211">
    <property type="entry name" value="ABC_TRANSPORTER_1"/>
    <property type="match status" value="1"/>
</dbReference>
<comment type="caution">
    <text evidence="37">The sequence shown here is derived from an EMBL/GenBank/DDBJ whole genome shotgun (WGS) entry which is preliminary data.</text>
</comment>
<dbReference type="InterPro" id="IPR035067">
    <property type="entry name" value="V-type_ATPase_csu/dsu"/>
</dbReference>
<comment type="cofactor">
    <cofactor evidence="2">
        <name>Mg(2+)</name>
        <dbReference type="ChEBI" id="CHEBI:18420"/>
    </cofactor>
</comment>
<keyword evidence="18" id="KW-0375">Hydrogen ion transport</keyword>
<dbReference type="InterPro" id="IPR017871">
    <property type="entry name" value="ABC_transporter-like_CS"/>
</dbReference>
<dbReference type="InterPro" id="IPR003439">
    <property type="entry name" value="ABC_transporter-like_ATP-bd"/>
</dbReference>
<keyword evidence="24 35" id="KW-0472">Membrane</keyword>
<dbReference type="Pfam" id="PF01992">
    <property type="entry name" value="vATP-synt_AC39"/>
    <property type="match status" value="1"/>
</dbReference>
<evidence type="ECO:0000256" key="7">
    <source>
        <dbReference type="ARBA" id="ARBA00006709"/>
    </source>
</evidence>
<comment type="subunit">
    <text evidence="25">V-ATPase is a heteromultimeric enzyme composed of a peripheral catalytic V1 complex (components A to H) attached to an integral membrane V0 proton pore complex (components: a, c, c', c'', d, e, f and VOA1).</text>
</comment>
<feature type="transmembrane region" description="Helical" evidence="35">
    <location>
        <begin position="1422"/>
        <end position="1439"/>
    </location>
</feature>
<feature type="domain" description="ABC transporter" evidence="36">
    <location>
        <begin position="903"/>
        <end position="1143"/>
    </location>
</feature>
<feature type="transmembrane region" description="Helical" evidence="35">
    <location>
        <begin position="1328"/>
        <end position="1355"/>
    </location>
</feature>
<evidence type="ECO:0000256" key="25">
    <source>
        <dbReference type="ARBA" id="ARBA00029477"/>
    </source>
</evidence>
<evidence type="ECO:0000256" key="17">
    <source>
        <dbReference type="ARBA" id="ARBA00022777"/>
    </source>
</evidence>
<name>A0A4T0FP93_9BASI</name>
<comment type="similarity">
    <text evidence="33">In the C-terminal section; belongs to the Thz kinase family.</text>
</comment>
<feature type="transmembrane region" description="Helical" evidence="35">
    <location>
        <begin position="1367"/>
        <end position="1389"/>
    </location>
</feature>
<dbReference type="InterPro" id="IPR036079">
    <property type="entry name" value="ATPase_csu/dsu_sf"/>
</dbReference>
<comment type="catalytic activity">
    <reaction evidence="29">
        <text>2-(2-carboxy-4-methylthiazol-5-yl)ethyl phosphate + 4-amino-2-methyl-5-(diphosphooxymethyl)pyrimidine + 2 H(+) = thiamine phosphate + CO2 + diphosphate</text>
        <dbReference type="Rhea" id="RHEA:47848"/>
        <dbReference type="ChEBI" id="CHEBI:15378"/>
        <dbReference type="ChEBI" id="CHEBI:16526"/>
        <dbReference type="ChEBI" id="CHEBI:33019"/>
        <dbReference type="ChEBI" id="CHEBI:37575"/>
        <dbReference type="ChEBI" id="CHEBI:57841"/>
        <dbReference type="ChEBI" id="CHEBI:62890"/>
        <dbReference type="EC" id="2.5.1.3"/>
    </reaction>
</comment>
<dbReference type="InterPro" id="IPR034291">
    <property type="entry name" value="TMP_synthase"/>
</dbReference>
<feature type="transmembrane region" description="Helical" evidence="35">
    <location>
        <begin position="1251"/>
        <end position="1274"/>
    </location>
</feature>
<evidence type="ECO:0000256" key="29">
    <source>
        <dbReference type="ARBA" id="ARBA00047851"/>
    </source>
</evidence>
<dbReference type="Gene3D" id="3.40.50.300">
    <property type="entry name" value="P-loop containing nucleotide triphosphate hydrolases"/>
    <property type="match status" value="1"/>
</dbReference>
<dbReference type="GO" id="GO:0004417">
    <property type="term" value="F:hydroxyethylthiazole kinase activity"/>
    <property type="evidence" value="ECO:0007669"/>
    <property type="project" value="UniProtKB-EC"/>
</dbReference>
<dbReference type="GO" id="GO:0009228">
    <property type="term" value="P:thiamine biosynthetic process"/>
    <property type="evidence" value="ECO:0007669"/>
    <property type="project" value="UniProtKB-KW"/>
</dbReference>
<keyword evidence="12" id="KW-0813">Transport</keyword>
<comment type="function">
    <text evidence="32">Subunit of the integral membrane V0 complex of vacuolar ATPase. Vacuolar ATPase is responsible for acidifying a variety of intracellular compartments in eukaryotic cells, thus providing most of the energy required for transport processes in the vacuolar system.</text>
</comment>
<evidence type="ECO:0000259" key="36">
    <source>
        <dbReference type="PROSITE" id="PS50893"/>
    </source>
</evidence>
<dbReference type="Gene3D" id="3.40.1190.20">
    <property type="match status" value="1"/>
</dbReference>
<dbReference type="InterPro" id="IPR036206">
    <property type="entry name" value="ThiamineP_synth_sf"/>
</dbReference>
<evidence type="ECO:0000256" key="35">
    <source>
        <dbReference type="SAM" id="Phobius"/>
    </source>
</evidence>
<protein>
    <recommendedName>
        <fullName evidence="11">V-type proton ATPase subunit D</fullName>
        <ecNumber evidence="9">2.5.1.3</ecNumber>
        <ecNumber evidence="8">2.7.1.50</ecNumber>
    </recommendedName>
    <alternativeName>
        <fullName evidence="10">V-type proton ATPase subunit d</fullName>
    </alternativeName>
    <alternativeName>
        <fullName evidence="26 27">Vacuolar proton pump subunit D</fullName>
    </alternativeName>
</protein>
<evidence type="ECO:0000256" key="11">
    <source>
        <dbReference type="ARBA" id="ARBA00013417"/>
    </source>
</evidence>
<dbReference type="InterPro" id="IPR013525">
    <property type="entry name" value="ABC2_TM"/>
</dbReference>
<evidence type="ECO:0000256" key="18">
    <source>
        <dbReference type="ARBA" id="ARBA00022781"/>
    </source>
</evidence>
<dbReference type="EC" id="2.5.1.3" evidence="9"/>
<dbReference type="GO" id="GO:0004789">
    <property type="term" value="F:thiamine-phosphate diphosphorylase activity"/>
    <property type="evidence" value="ECO:0007669"/>
    <property type="project" value="UniProtKB-EC"/>
</dbReference>
<dbReference type="Gene3D" id="1.20.1690.10">
    <property type="entry name" value="V-type ATP synthase subunit C domain"/>
    <property type="match status" value="2"/>
</dbReference>
<dbReference type="Gene3D" id="3.20.20.70">
    <property type="entry name" value="Aldolase class I"/>
    <property type="match status" value="1"/>
</dbReference>
<keyword evidence="19" id="KW-0067">ATP-binding</keyword>
<evidence type="ECO:0000256" key="28">
    <source>
        <dbReference type="ARBA" id="ARBA00047334"/>
    </source>
</evidence>
<dbReference type="EC" id="2.7.1.50" evidence="8"/>
<comment type="similarity">
    <text evidence="7">Belongs to the V-ATPase V0D/AC39 subunit family.</text>
</comment>
<keyword evidence="23" id="KW-0406">Ion transport</keyword>
<comment type="pathway">
    <text evidence="5">Cofactor biosynthesis; thiamine diphosphate biosynthesis; 4-methyl-5-(2-phosphoethyl)-thiazole from 5-(2-hydroxyethyl)-4-methylthiazole: step 1/1.</text>
</comment>
<evidence type="ECO:0000256" key="3">
    <source>
        <dbReference type="ARBA" id="ARBA00003814"/>
    </source>
</evidence>
<dbReference type="OrthoDB" id="66620at2759"/>
<evidence type="ECO:0000256" key="15">
    <source>
        <dbReference type="ARBA" id="ARBA00022723"/>
    </source>
</evidence>
<dbReference type="NCBIfam" id="NF006830">
    <property type="entry name" value="PRK09355.1"/>
    <property type="match status" value="1"/>
</dbReference>
<keyword evidence="22 35" id="KW-1133">Transmembrane helix</keyword>
<evidence type="ECO:0000256" key="22">
    <source>
        <dbReference type="ARBA" id="ARBA00022989"/>
    </source>
</evidence>
<dbReference type="HAMAP" id="MF_00097">
    <property type="entry name" value="TMP_synthase"/>
    <property type="match status" value="1"/>
</dbReference>
<evidence type="ECO:0000256" key="32">
    <source>
        <dbReference type="ARBA" id="ARBA00059209"/>
    </source>
</evidence>
<keyword evidence="38" id="KW-1185">Reference proteome</keyword>
<evidence type="ECO:0000256" key="2">
    <source>
        <dbReference type="ARBA" id="ARBA00001946"/>
    </source>
</evidence>
<dbReference type="Pfam" id="PF00005">
    <property type="entry name" value="ABC_tran"/>
    <property type="match status" value="1"/>
</dbReference>
<dbReference type="GO" id="GO:0140359">
    <property type="term" value="F:ABC-type transporter activity"/>
    <property type="evidence" value="ECO:0007669"/>
    <property type="project" value="InterPro"/>
</dbReference>
<evidence type="ECO:0000256" key="30">
    <source>
        <dbReference type="ARBA" id="ARBA00047883"/>
    </source>
</evidence>
<proteinExistence type="inferred from homology"/>
<sequence>MPLLGSEMLFFNVHNGYLEGILRGYKAGLLTQSNYSNLQQCDNLDDFRMQMSATDYGNFLANESLPLSTSTIADKATQTLVNEFKYIRDNSTEPLSTFLDYITYSYMIDNVILLITGTLHERDTHELLERCHPLGRFDAMSALCVATNVEELYQSVLVETPLAPYFRNCLTASDLDDLNIEIIRNTVYKAYLEDFYAYTQTLGEPTASIMGKLLSFEADRRAINITLNSFGTELTKEMRNKLYPEFGRLYPAGTFVLARAEDFDQVRASCESIPEYHQMFDGLSSNNSDSDDNNSLEDRFFAREVLLNKETFLQQFNYAPFYSYFKLKEQEYASLPLPTYSDLLVRAMKTEIDYSVYLVTARDLLPPGKDYLESLEESLQGGVTVVQLREKTIDTGEFIKVAQATKSICDKYSIPLIINDRIDVALAIDCAGVHVGQSDAPLAIARQLLGPNKVIGVSAGNIDEALTAQKGGADYLGIGAVYGTQTKDVTNKVMGPAGARSVLAALDPSSPIQTVVIGGIKSENVLRVLHGIHTRDTKKYLDGVAVVSEIVSSLNPRESASHLAHLVKSFREGEKTSYQSASNDVDSVINRVSQIINAIPEHNPLIQQMANIVTANDQANATLALGASPVMAAVVGDQKDLNPHIGALLINMGTVTEEQKQAMLAGGRYSNINKKPLIFDPVAVGATSFRRQIGQELLSHWHPTVIKGNAAEIGALSGLSEVATKGVDSVGPGFKDPTSVVKSLANRERCVVVMTGKDDYISDGQRTAKISNGHPLLGQITGSGCVTGTAIATCCAIASMTEQDMNKDGKLSSGDHFIASIAGVLALEISAEIASERDDVRGPNTFRSAWIDEMSKLNKLAQSRHMPMFNHAKNDNYIDLESNGVPTPASLYPPSPMREKHKLNWSELGFRTSGKKAKTILSEQNGCIYSGEMMAVLGPSGAGKSTFLDVISRKAKGSAGTVISFDDDPKFNMRELAQYVEQDDALIGVLSVRETIEFAAKLSLPTSISKAERQKRVDVTMKSLGIAEIANNKIGSPIQRGISGGQKRRVTIACAVVSHPRILFLDEPTSGLDSQTSQEVMQSIKQLAVEQGIIVLCTIHQPKWEIFQMFDQCLLLAQGMTMFQAPTIDLINYFDYLGKPCPAYTNPADHAISLVNTDFSNQSSGFDSDKYLSGLAHKWKLYSRNGSNSSTFKDDYSDLKLPRTPAESLFTYKSNSGSNLVLKSKTSDFYDWCYKVAVLCHRSQLNSQRNLLAYTARMAMYILMGLLIATVWLHLGTSSDKINERLSIHSFAVTFIAFMSVSGIPSFLEERMVYVRERANGLYGPSAFLISSTLITIPFVFVCCTLFLLIIYWAVDLKSGVDVWFRFLAYYFLTSFVAECQSVLIAALIPDNVAAISLGSFVNGFWMCVQGYFIRAPNLPKFYYYFVHWISFQTYGFVLNTKNDLEGMLFSCTQTADGQCQCSYPSSLQEQGVCALPGEDILKYLDIKDNNKILFAFAMLIVAFVYRILFYIILRTTKK</sequence>
<reference evidence="37 38" key="1">
    <citation type="submission" date="2019-03" db="EMBL/GenBank/DDBJ databases">
        <title>Sequencing 23 genomes of Wallemia ichthyophaga.</title>
        <authorList>
            <person name="Gostincar C."/>
        </authorList>
    </citation>
    <scope>NUCLEOTIDE SEQUENCE [LARGE SCALE GENOMIC DNA]</scope>
    <source>
        <strain evidence="37 38">EXF-5753</strain>
    </source>
</reference>
<dbReference type="PANTHER" id="PTHR11028">
    <property type="entry name" value="VACUOLAR ATP SYNTHASE SUBUNIT AC39"/>
    <property type="match status" value="1"/>
</dbReference>
<organism evidence="37 38">
    <name type="scientific">Wallemia hederae</name>
    <dbReference type="NCBI Taxonomy" id="1540922"/>
    <lineage>
        <taxon>Eukaryota</taxon>
        <taxon>Fungi</taxon>
        <taxon>Dikarya</taxon>
        <taxon>Basidiomycota</taxon>
        <taxon>Wallemiomycotina</taxon>
        <taxon>Wallemiomycetes</taxon>
        <taxon>Wallemiales</taxon>
        <taxon>Wallemiaceae</taxon>
        <taxon>Wallemia</taxon>
    </lineage>
</organism>
<dbReference type="EMBL" id="SPNW01000025">
    <property type="protein sequence ID" value="TIA89675.1"/>
    <property type="molecule type" value="Genomic_DNA"/>
</dbReference>
<dbReference type="Proteomes" id="UP000310189">
    <property type="component" value="Unassembled WGS sequence"/>
</dbReference>
<keyword evidence="20" id="KW-0460">Magnesium</keyword>
<dbReference type="CDD" id="cd00564">
    <property type="entry name" value="TMP_TenI"/>
    <property type="match status" value="1"/>
</dbReference>
<evidence type="ECO:0000313" key="37">
    <source>
        <dbReference type="EMBL" id="TIA89675.1"/>
    </source>
</evidence>
<comment type="function">
    <text evidence="31">Subunit of the V0 complex of vacuolar(H+)-ATPase (V-ATPase), a multisubunit enzyme composed of a peripheral complex (V1) that hydrolyzes ATP and a membrane integral complex (V0) that translocates protons. V-ATPase is responsible for acidifying and maintaining the pH of intracellular compartments. This subunit is a non-integral membrane component of the membrane pore domain and is required for proper assembly of the V0 sector. Might be involved in the regulated assembly of V1 subunits onto the membrane sector or alternatively may prevent the passage of protons through V0 pores.</text>
</comment>
<keyword evidence="13" id="KW-0808">Transferase</keyword>
<evidence type="ECO:0000256" key="14">
    <source>
        <dbReference type="ARBA" id="ARBA00022692"/>
    </source>
</evidence>
<dbReference type="InterPro" id="IPR013785">
    <property type="entry name" value="Aldolase_TIM"/>
</dbReference>
<dbReference type="GO" id="GO:0009229">
    <property type="term" value="P:thiamine diphosphate biosynthetic process"/>
    <property type="evidence" value="ECO:0007669"/>
    <property type="project" value="UniProtKB-UniPathway"/>
</dbReference>
<dbReference type="InterPro" id="IPR043926">
    <property type="entry name" value="ABCG_dom"/>
</dbReference>
<dbReference type="InterPro" id="IPR027417">
    <property type="entry name" value="P-loop_NTPase"/>
</dbReference>
<dbReference type="InterPro" id="IPR044911">
    <property type="entry name" value="V-type_ATPase_csu/dsu_dom_3"/>
</dbReference>
<gene>
    <name evidence="37" type="ORF">E3P99_01948</name>
</gene>
<dbReference type="PROSITE" id="PS50893">
    <property type="entry name" value="ABC_TRANSPORTER_2"/>
    <property type="match status" value="1"/>
</dbReference>
<dbReference type="SUPFAM" id="SSF103486">
    <property type="entry name" value="V-type ATP synthase subunit C"/>
    <property type="match status" value="1"/>
</dbReference>
<dbReference type="InterPro" id="IPR000417">
    <property type="entry name" value="Hyethyz_kinase"/>
</dbReference>
<dbReference type="GO" id="GO:0005524">
    <property type="term" value="F:ATP binding"/>
    <property type="evidence" value="ECO:0007669"/>
    <property type="project" value="UniProtKB-KW"/>
</dbReference>
<evidence type="ECO:0000256" key="19">
    <source>
        <dbReference type="ARBA" id="ARBA00022840"/>
    </source>
</evidence>
<feature type="transmembrane region" description="Helical" evidence="35">
    <location>
        <begin position="1286"/>
        <end position="1308"/>
    </location>
</feature>
<evidence type="ECO:0000256" key="6">
    <source>
        <dbReference type="ARBA" id="ARBA00005165"/>
    </source>
</evidence>
<dbReference type="GO" id="GO:0033179">
    <property type="term" value="C:proton-transporting V-type ATPase, V0 domain"/>
    <property type="evidence" value="ECO:0007669"/>
    <property type="project" value="InterPro"/>
</dbReference>
<evidence type="ECO:0000256" key="13">
    <source>
        <dbReference type="ARBA" id="ARBA00022679"/>
    </source>
</evidence>
<comment type="function">
    <text evidence="3">Condenses 4-methyl-5-(beta-hydroxyethyl)thiazole monophosphate (THZ-P) and 2-methyl-4-amino-5-hydroxymethyl pyrimidine pyrophosphate (HMP-PP) to form thiamine monophosphate (TMP).</text>
</comment>
<evidence type="ECO:0000256" key="20">
    <source>
        <dbReference type="ARBA" id="ARBA00022842"/>
    </source>
</evidence>
<evidence type="ECO:0000313" key="38">
    <source>
        <dbReference type="Proteomes" id="UP000310189"/>
    </source>
</evidence>
<keyword evidence="21" id="KW-0784">Thiamine biosynthesis</keyword>
<dbReference type="InterPro" id="IPR003593">
    <property type="entry name" value="AAA+_ATPase"/>
</dbReference>
<dbReference type="SMART" id="SM00382">
    <property type="entry name" value="AAA"/>
    <property type="match status" value="1"/>
</dbReference>